<accession>A0ABS8WX35</accession>
<sequence>RKSMRVTAAFLGIQPCDAPQLQCMGRSEAPHDWRKERCAAAALVPEESWGDATRLSKW</sequence>
<reference evidence="1 2" key="1">
    <citation type="journal article" date="2021" name="BMC Genomics">
        <title>Datura genome reveals duplications of psychoactive alkaloid biosynthetic genes and high mutation rate following tissue culture.</title>
        <authorList>
            <person name="Rajewski A."/>
            <person name="Carter-House D."/>
            <person name="Stajich J."/>
            <person name="Litt A."/>
        </authorList>
    </citation>
    <scope>NUCLEOTIDE SEQUENCE [LARGE SCALE GENOMIC DNA]</scope>
    <source>
        <strain evidence="1">AR-01</strain>
    </source>
</reference>
<dbReference type="EMBL" id="JACEIK010014184">
    <property type="protein sequence ID" value="MCE3216796.1"/>
    <property type="molecule type" value="Genomic_DNA"/>
</dbReference>
<gene>
    <name evidence="1" type="ORF">HAX54_008104</name>
</gene>
<name>A0ABS8WX35_DATST</name>
<feature type="non-terminal residue" evidence="1">
    <location>
        <position position="1"/>
    </location>
</feature>
<feature type="non-terminal residue" evidence="1">
    <location>
        <position position="58"/>
    </location>
</feature>
<keyword evidence="2" id="KW-1185">Reference proteome</keyword>
<proteinExistence type="predicted"/>
<organism evidence="1 2">
    <name type="scientific">Datura stramonium</name>
    <name type="common">Jimsonweed</name>
    <name type="synonym">Common thornapple</name>
    <dbReference type="NCBI Taxonomy" id="4076"/>
    <lineage>
        <taxon>Eukaryota</taxon>
        <taxon>Viridiplantae</taxon>
        <taxon>Streptophyta</taxon>
        <taxon>Embryophyta</taxon>
        <taxon>Tracheophyta</taxon>
        <taxon>Spermatophyta</taxon>
        <taxon>Magnoliopsida</taxon>
        <taxon>eudicotyledons</taxon>
        <taxon>Gunneridae</taxon>
        <taxon>Pentapetalae</taxon>
        <taxon>asterids</taxon>
        <taxon>lamiids</taxon>
        <taxon>Solanales</taxon>
        <taxon>Solanaceae</taxon>
        <taxon>Solanoideae</taxon>
        <taxon>Datureae</taxon>
        <taxon>Datura</taxon>
    </lineage>
</organism>
<dbReference type="Proteomes" id="UP000823775">
    <property type="component" value="Unassembled WGS sequence"/>
</dbReference>
<comment type="caution">
    <text evidence="1">The sequence shown here is derived from an EMBL/GenBank/DDBJ whole genome shotgun (WGS) entry which is preliminary data.</text>
</comment>
<protein>
    <submittedName>
        <fullName evidence="1">Uncharacterized protein</fullName>
    </submittedName>
</protein>
<evidence type="ECO:0000313" key="1">
    <source>
        <dbReference type="EMBL" id="MCE3216796.1"/>
    </source>
</evidence>
<evidence type="ECO:0000313" key="2">
    <source>
        <dbReference type="Proteomes" id="UP000823775"/>
    </source>
</evidence>